<dbReference type="GO" id="GO:0008270">
    <property type="term" value="F:zinc ion binding"/>
    <property type="evidence" value="ECO:0007669"/>
    <property type="project" value="InterPro"/>
</dbReference>
<evidence type="ECO:0000256" key="5">
    <source>
        <dbReference type="ARBA" id="ARBA00023242"/>
    </source>
</evidence>
<comment type="subcellular location">
    <subcellularLocation>
        <location evidence="1">Nucleus</location>
    </subcellularLocation>
</comment>
<dbReference type="InterPro" id="IPR050815">
    <property type="entry name" value="TF_fung"/>
</dbReference>
<accession>A0A9N8JGS4</accession>
<dbReference type="Pfam" id="PF04082">
    <property type="entry name" value="Fungal_trans"/>
    <property type="match status" value="1"/>
</dbReference>
<evidence type="ECO:0000256" key="4">
    <source>
        <dbReference type="ARBA" id="ARBA00023163"/>
    </source>
</evidence>
<dbReference type="GO" id="GO:0006351">
    <property type="term" value="P:DNA-templated transcription"/>
    <property type="evidence" value="ECO:0007669"/>
    <property type="project" value="InterPro"/>
</dbReference>
<evidence type="ECO:0000313" key="8">
    <source>
        <dbReference type="EMBL" id="CAD0087699.1"/>
    </source>
</evidence>
<evidence type="ECO:0000259" key="7">
    <source>
        <dbReference type="Pfam" id="PF04082"/>
    </source>
</evidence>
<sequence length="644" mass="72337">DYIHDQFHTLFQKPAFMADLASDRVPTVILLAIIALSARFSSHEYFQGSSPRTRGVQYAGRASQLLDPSDVSLTCIQACVLLGACRIVEGDSAGEAVYYGMACRMAQLLDLAHCNCDSRLEREINVRGMFTSVMTCTPGSTTALPFWHTLVMIDEWSSSGVGVPRQIANPPDHVPLPTEEMAFLGLRRQDPLYVLNPIHHPFQPTSLLGQMIVLNGIFRQVNKLNSQVAQSQDTPPNITAIHELTNKLDIWEASLPDYMRDNRSNLAHYAAQGLGRIFVAVYLGYYHYGQLLMYQFLHHDASDDPTITAFSQRCKDHARKLCDMVYAALDTPGCDVLYNMVGHVLVIASTVQIHTLLFSSHRSEIDAARSRLERNYTILLRLRDLWPSLDFCMMRLQVFHKACVTSMETSFRLDAWMLKFLSEFAKPVKDKQSPGDAEANGWAIGDIAVTPTSDFGLDSLTAILLLIQDYGSDLARVARHDRDWAQHPSTRAQDDDVSDVGDSPFWATDEDNDEGQHGEGRQHDGDDGRLSITPEADSPRLPASTPLDQLFSDVEAQEREEQHLKMEGPVPLHVRLHDTSNMVVFGYSDPGGPRTTKEHQSQSAEQEIDNNVEIQDTDTLSRDYAFEINYMVCHEWAIRHQDEL</sequence>
<evidence type="ECO:0000256" key="1">
    <source>
        <dbReference type="ARBA" id="ARBA00004123"/>
    </source>
</evidence>
<gene>
    <name evidence="8" type="ORF">AWRI4619_LOCUS4817</name>
</gene>
<organism evidence="8 9">
    <name type="scientific">Aureobasidium vineae</name>
    <dbReference type="NCBI Taxonomy" id="2773715"/>
    <lineage>
        <taxon>Eukaryota</taxon>
        <taxon>Fungi</taxon>
        <taxon>Dikarya</taxon>
        <taxon>Ascomycota</taxon>
        <taxon>Pezizomycotina</taxon>
        <taxon>Dothideomycetes</taxon>
        <taxon>Dothideomycetidae</taxon>
        <taxon>Dothideales</taxon>
        <taxon>Saccotheciaceae</taxon>
        <taxon>Aureobasidium</taxon>
    </lineage>
</organism>
<dbReference type="CDD" id="cd12148">
    <property type="entry name" value="fungal_TF_MHR"/>
    <property type="match status" value="1"/>
</dbReference>
<protein>
    <recommendedName>
        <fullName evidence="7">Xylanolytic transcriptional activator regulatory domain-containing protein</fullName>
    </recommendedName>
</protein>
<keyword evidence="4" id="KW-0804">Transcription</keyword>
<dbReference type="PANTHER" id="PTHR47338:SF16">
    <property type="entry name" value="TRANSCRIPTION FACTOR, PUTATIVE (AFU_ORTHOLOGUE AFUA_2G09360)-RELATED"/>
    <property type="match status" value="1"/>
</dbReference>
<comment type="caution">
    <text evidence="8">The sequence shown here is derived from an EMBL/GenBank/DDBJ whole genome shotgun (WGS) entry which is preliminary data.</text>
</comment>
<keyword evidence="5" id="KW-0539">Nucleus</keyword>
<proteinExistence type="predicted"/>
<evidence type="ECO:0000313" key="9">
    <source>
        <dbReference type="Proteomes" id="UP000716446"/>
    </source>
</evidence>
<dbReference type="AlphaFoldDB" id="A0A9N8JGS4"/>
<reference evidence="8" key="1">
    <citation type="submission" date="2020-06" db="EMBL/GenBank/DDBJ databases">
        <authorList>
            <person name="Onetto C."/>
        </authorList>
    </citation>
    <scope>NUCLEOTIDE SEQUENCE</scope>
</reference>
<feature type="non-terminal residue" evidence="8">
    <location>
        <position position="1"/>
    </location>
</feature>
<evidence type="ECO:0000256" key="3">
    <source>
        <dbReference type="ARBA" id="ARBA00023015"/>
    </source>
</evidence>
<keyword evidence="2" id="KW-0479">Metal-binding</keyword>
<dbReference type="Proteomes" id="UP000716446">
    <property type="component" value="Unassembled WGS sequence"/>
</dbReference>
<keyword evidence="9" id="KW-1185">Reference proteome</keyword>
<dbReference type="GO" id="GO:0005634">
    <property type="term" value="C:nucleus"/>
    <property type="evidence" value="ECO:0007669"/>
    <property type="project" value="UniProtKB-SubCell"/>
</dbReference>
<feature type="domain" description="Xylanolytic transcriptional activator regulatory" evidence="7">
    <location>
        <begin position="1"/>
        <end position="119"/>
    </location>
</feature>
<feature type="region of interest" description="Disordered" evidence="6">
    <location>
        <begin position="485"/>
        <end position="546"/>
    </location>
</feature>
<feature type="compositionally biased region" description="Basic and acidic residues" evidence="6">
    <location>
        <begin position="514"/>
        <end position="529"/>
    </location>
</feature>
<dbReference type="EMBL" id="CAIJEN010000006">
    <property type="protein sequence ID" value="CAD0087699.1"/>
    <property type="molecule type" value="Genomic_DNA"/>
</dbReference>
<dbReference type="GO" id="GO:0003677">
    <property type="term" value="F:DNA binding"/>
    <property type="evidence" value="ECO:0007669"/>
    <property type="project" value="InterPro"/>
</dbReference>
<dbReference type="GO" id="GO:0000981">
    <property type="term" value="F:DNA-binding transcription factor activity, RNA polymerase II-specific"/>
    <property type="evidence" value="ECO:0007669"/>
    <property type="project" value="InterPro"/>
</dbReference>
<name>A0A9N8JGS4_9PEZI</name>
<dbReference type="InterPro" id="IPR007219">
    <property type="entry name" value="XnlR_reg_dom"/>
</dbReference>
<evidence type="ECO:0000256" key="6">
    <source>
        <dbReference type="SAM" id="MobiDB-lite"/>
    </source>
</evidence>
<evidence type="ECO:0000256" key="2">
    <source>
        <dbReference type="ARBA" id="ARBA00022723"/>
    </source>
</evidence>
<keyword evidence="3" id="KW-0805">Transcription regulation</keyword>
<dbReference type="PANTHER" id="PTHR47338">
    <property type="entry name" value="ZN(II)2CYS6 TRANSCRIPTION FACTOR (EUROFUNG)-RELATED"/>
    <property type="match status" value="1"/>
</dbReference>